<organism evidence="2 3">
    <name type="scientific">Paraburkholderia caffeinitolerans</name>
    <dbReference type="NCBI Taxonomy" id="1723730"/>
    <lineage>
        <taxon>Bacteria</taxon>
        <taxon>Pseudomonadati</taxon>
        <taxon>Pseudomonadota</taxon>
        <taxon>Betaproteobacteria</taxon>
        <taxon>Burkholderiales</taxon>
        <taxon>Burkholderiaceae</taxon>
        <taxon>Paraburkholderia</taxon>
    </lineage>
</organism>
<name>A0A6J5GX80_9BURK</name>
<evidence type="ECO:0000313" key="2">
    <source>
        <dbReference type="EMBL" id="CAB3808494.1"/>
    </source>
</evidence>
<dbReference type="Proteomes" id="UP000494119">
    <property type="component" value="Unassembled WGS sequence"/>
</dbReference>
<evidence type="ECO:0000256" key="1">
    <source>
        <dbReference type="SAM" id="Phobius"/>
    </source>
</evidence>
<dbReference type="RefSeq" id="WP_175198209.1">
    <property type="nucleotide sequence ID" value="NZ_CADIKL010000059.1"/>
</dbReference>
<proteinExistence type="predicted"/>
<keyword evidence="3" id="KW-1185">Reference proteome</keyword>
<keyword evidence="1" id="KW-0812">Transmembrane</keyword>
<evidence type="ECO:0000313" key="3">
    <source>
        <dbReference type="Proteomes" id="UP000494119"/>
    </source>
</evidence>
<feature type="transmembrane region" description="Helical" evidence="1">
    <location>
        <begin position="6"/>
        <end position="23"/>
    </location>
</feature>
<reference evidence="2 3" key="1">
    <citation type="submission" date="2020-04" db="EMBL/GenBank/DDBJ databases">
        <authorList>
            <person name="De Canck E."/>
        </authorList>
    </citation>
    <scope>NUCLEOTIDE SEQUENCE [LARGE SCALE GENOMIC DNA]</scope>
    <source>
        <strain evidence="2 3">LMG 28688</strain>
    </source>
</reference>
<dbReference type="EMBL" id="CADIKL010000059">
    <property type="protein sequence ID" value="CAB3808494.1"/>
    <property type="molecule type" value="Genomic_DNA"/>
</dbReference>
<protein>
    <submittedName>
        <fullName evidence="2">Uncharacterized protein</fullName>
    </submittedName>
</protein>
<dbReference type="AlphaFoldDB" id="A0A6J5GX80"/>
<keyword evidence="1" id="KW-0472">Membrane</keyword>
<accession>A0A6J5GX80</accession>
<gene>
    <name evidence="2" type="ORF">LMG28688_06778</name>
</gene>
<sequence>MSQSMIGFVVGLMVLAIVAFALVRRYMVDHPDESAIQWMDSHRMRWMHRKH</sequence>
<keyword evidence="1" id="KW-1133">Transmembrane helix</keyword>